<feature type="region of interest" description="Disordered" evidence="9">
    <location>
        <begin position="218"/>
        <end position="254"/>
    </location>
</feature>
<keyword evidence="6 8" id="KW-0675">Receptor</keyword>
<evidence type="ECO:0000259" key="11">
    <source>
        <dbReference type="PROSITE" id="PS50262"/>
    </source>
</evidence>
<evidence type="ECO:0000256" key="7">
    <source>
        <dbReference type="ARBA" id="ARBA00023224"/>
    </source>
</evidence>
<dbReference type="Gene3D" id="1.20.1070.10">
    <property type="entry name" value="Rhodopsin 7-helix transmembrane proteins"/>
    <property type="match status" value="1"/>
</dbReference>
<dbReference type="PRINTS" id="PR00237">
    <property type="entry name" value="GPCRRHODOPSN"/>
</dbReference>
<feature type="transmembrane region" description="Helical" evidence="10">
    <location>
        <begin position="68"/>
        <end position="89"/>
    </location>
</feature>
<feature type="compositionally biased region" description="Acidic residues" evidence="9">
    <location>
        <begin position="221"/>
        <end position="244"/>
    </location>
</feature>
<feature type="compositionally biased region" description="Gly residues" evidence="9">
    <location>
        <begin position="245"/>
        <end position="254"/>
    </location>
</feature>
<evidence type="ECO:0000256" key="4">
    <source>
        <dbReference type="ARBA" id="ARBA00023040"/>
    </source>
</evidence>
<name>A0AAV3ZQ74_9GAST</name>
<organism evidence="12 13">
    <name type="scientific">Plakobranchus ocellatus</name>
    <dbReference type="NCBI Taxonomy" id="259542"/>
    <lineage>
        <taxon>Eukaryota</taxon>
        <taxon>Metazoa</taxon>
        <taxon>Spiralia</taxon>
        <taxon>Lophotrochozoa</taxon>
        <taxon>Mollusca</taxon>
        <taxon>Gastropoda</taxon>
        <taxon>Heterobranchia</taxon>
        <taxon>Euthyneura</taxon>
        <taxon>Panpulmonata</taxon>
        <taxon>Sacoglossa</taxon>
        <taxon>Placobranchoidea</taxon>
        <taxon>Plakobranchidae</taxon>
        <taxon>Plakobranchus</taxon>
    </lineage>
</organism>
<keyword evidence="2 8" id="KW-0812">Transmembrane</keyword>
<evidence type="ECO:0000256" key="10">
    <source>
        <dbReference type="SAM" id="Phobius"/>
    </source>
</evidence>
<dbReference type="GO" id="GO:0008188">
    <property type="term" value="F:neuropeptide receptor activity"/>
    <property type="evidence" value="ECO:0007669"/>
    <property type="project" value="TreeGrafter"/>
</dbReference>
<accession>A0AAV3ZQ74</accession>
<dbReference type="Proteomes" id="UP000735302">
    <property type="component" value="Unassembled WGS sequence"/>
</dbReference>
<keyword evidence="4 8" id="KW-0297">G-protein coupled receptor</keyword>
<dbReference type="GO" id="GO:0005886">
    <property type="term" value="C:plasma membrane"/>
    <property type="evidence" value="ECO:0007669"/>
    <property type="project" value="TreeGrafter"/>
</dbReference>
<protein>
    <submittedName>
        <fullName evidence="12">Orexin receptor type</fullName>
    </submittedName>
</protein>
<feature type="domain" description="G-protein coupled receptors family 1 profile" evidence="11">
    <location>
        <begin position="35"/>
        <end position="163"/>
    </location>
</feature>
<dbReference type="PANTHER" id="PTHR24238:SF75">
    <property type="entry name" value="CHOLECYSTOKININ-LIKE RECEPTOR AT 17D1-RELATED"/>
    <property type="match status" value="1"/>
</dbReference>
<gene>
    <name evidence="12" type="ORF">PoB_002315700</name>
</gene>
<comment type="caution">
    <text evidence="12">The sequence shown here is derived from an EMBL/GenBank/DDBJ whole genome shotgun (WGS) entry which is preliminary data.</text>
</comment>
<dbReference type="PANTHER" id="PTHR24238">
    <property type="entry name" value="G-PROTEIN COUPLED RECEPTOR"/>
    <property type="match status" value="1"/>
</dbReference>
<evidence type="ECO:0000256" key="3">
    <source>
        <dbReference type="ARBA" id="ARBA00022989"/>
    </source>
</evidence>
<sequence length="254" mass="28014">MTLLELCRAPAVHASNENCQPCTEPFINTASCENVSVIVSVLTLTTISVERWFAICKPLTFQQTRTRVIACMVVIWLVAYLASIPVLFIHEISPDIMIPPNLTILLTSCGPKDAEAAFSYEIFLSITFFLLLLVMGYNYTAIALCLWSSSNTTRHLTARMFITEKVPVCRARSFSGHDYFRKTCGELPPGSRLILKSTSDGVGLLWSLRHAELSYQRSIDGDDSDDGDDDDEEEEEEVEEEEAEGGGVGGGGCL</sequence>
<comment type="similarity">
    <text evidence="8">Belongs to the G-protein coupled receptor 1 family.</text>
</comment>
<dbReference type="PROSITE" id="PS50262">
    <property type="entry name" value="G_PROTEIN_RECEP_F1_2"/>
    <property type="match status" value="1"/>
</dbReference>
<dbReference type="PROSITE" id="PS00237">
    <property type="entry name" value="G_PROTEIN_RECEP_F1_1"/>
    <property type="match status" value="1"/>
</dbReference>
<keyword evidence="5 10" id="KW-0472">Membrane</keyword>
<comment type="subcellular location">
    <subcellularLocation>
        <location evidence="1">Membrane</location>
        <topology evidence="1">Multi-pass membrane protein</topology>
    </subcellularLocation>
</comment>
<dbReference type="InterPro" id="IPR000276">
    <property type="entry name" value="GPCR_Rhodpsn"/>
</dbReference>
<dbReference type="EMBL" id="BLXT01002699">
    <property type="protein sequence ID" value="GFN96651.1"/>
    <property type="molecule type" value="Genomic_DNA"/>
</dbReference>
<dbReference type="Pfam" id="PF00001">
    <property type="entry name" value="7tm_1"/>
    <property type="match status" value="1"/>
</dbReference>
<keyword evidence="3 10" id="KW-1133">Transmembrane helix</keyword>
<dbReference type="SUPFAM" id="SSF81321">
    <property type="entry name" value="Family A G protein-coupled receptor-like"/>
    <property type="match status" value="1"/>
</dbReference>
<keyword evidence="7 8" id="KW-0807">Transducer</keyword>
<reference evidence="12 13" key="1">
    <citation type="journal article" date="2021" name="Elife">
        <title>Chloroplast acquisition without the gene transfer in kleptoplastic sea slugs, Plakobranchus ocellatus.</title>
        <authorList>
            <person name="Maeda T."/>
            <person name="Takahashi S."/>
            <person name="Yoshida T."/>
            <person name="Shimamura S."/>
            <person name="Takaki Y."/>
            <person name="Nagai Y."/>
            <person name="Toyoda A."/>
            <person name="Suzuki Y."/>
            <person name="Arimoto A."/>
            <person name="Ishii H."/>
            <person name="Satoh N."/>
            <person name="Nishiyama T."/>
            <person name="Hasebe M."/>
            <person name="Maruyama T."/>
            <person name="Minagawa J."/>
            <person name="Obokata J."/>
            <person name="Shigenobu S."/>
        </authorList>
    </citation>
    <scope>NUCLEOTIDE SEQUENCE [LARGE SCALE GENOMIC DNA]</scope>
</reference>
<proteinExistence type="inferred from homology"/>
<evidence type="ECO:0000313" key="12">
    <source>
        <dbReference type="EMBL" id="GFN96651.1"/>
    </source>
</evidence>
<evidence type="ECO:0000256" key="6">
    <source>
        <dbReference type="ARBA" id="ARBA00023170"/>
    </source>
</evidence>
<dbReference type="InterPro" id="IPR017452">
    <property type="entry name" value="GPCR_Rhodpsn_7TM"/>
</dbReference>
<evidence type="ECO:0000256" key="2">
    <source>
        <dbReference type="ARBA" id="ARBA00022692"/>
    </source>
</evidence>
<evidence type="ECO:0000256" key="5">
    <source>
        <dbReference type="ARBA" id="ARBA00023136"/>
    </source>
</evidence>
<evidence type="ECO:0000256" key="1">
    <source>
        <dbReference type="ARBA" id="ARBA00004141"/>
    </source>
</evidence>
<dbReference type="AlphaFoldDB" id="A0AAV3ZQ74"/>
<feature type="transmembrane region" description="Helical" evidence="10">
    <location>
        <begin position="122"/>
        <end position="147"/>
    </location>
</feature>
<evidence type="ECO:0000256" key="9">
    <source>
        <dbReference type="SAM" id="MobiDB-lite"/>
    </source>
</evidence>
<keyword evidence="13" id="KW-1185">Reference proteome</keyword>
<evidence type="ECO:0000313" key="13">
    <source>
        <dbReference type="Proteomes" id="UP000735302"/>
    </source>
</evidence>
<evidence type="ECO:0000256" key="8">
    <source>
        <dbReference type="RuleBase" id="RU000688"/>
    </source>
</evidence>